<feature type="region of interest" description="Disordered" evidence="1">
    <location>
        <begin position="1"/>
        <end position="20"/>
    </location>
</feature>
<dbReference type="GO" id="GO:0004527">
    <property type="term" value="F:exonuclease activity"/>
    <property type="evidence" value="ECO:0007669"/>
    <property type="project" value="UniProtKB-KW"/>
</dbReference>
<gene>
    <name evidence="2" type="primary">58</name>
    <name evidence="2" type="ORF">SEA_OCTOBIEN14_58</name>
</gene>
<keyword evidence="2" id="KW-0540">Nuclease</keyword>
<evidence type="ECO:0000313" key="2">
    <source>
        <dbReference type="EMBL" id="AYR03204.1"/>
    </source>
</evidence>
<keyword evidence="2" id="KW-0269">Exonuclease</keyword>
<proteinExistence type="predicted"/>
<dbReference type="GeneID" id="70080845"/>
<evidence type="ECO:0000256" key="1">
    <source>
        <dbReference type="SAM" id="MobiDB-lite"/>
    </source>
</evidence>
<evidence type="ECO:0000313" key="3">
    <source>
        <dbReference type="Proteomes" id="UP000280547"/>
    </source>
</evidence>
<sequence length="310" mass="34625">MPPGPNGEPQPLTGEWREGRKGSKKARWWYSEDATPYSRMSSIAKALDTKENLVDWAACQAAVGVMLDASARSEVVTLINEYDADPWNNGDDNSPKNGKARLKEAVEQARTTAGSHVASSAGTEFHKLGELHNSGKSPRIVQDHLKPLFEHYKQAVAPLEFLQQELFVANDELKKAGSVDYMIRMPKGLVVKVPWIKGPIDLSDRVLIGDLKTGKWDAMYPMSVTTQIAGYATAKKYDQETGVREDLHPDLYESLGLLVHFPIGRPNPRVKFYLLDTRLGLRAAHVAQDIEELRKEFKRTGAKPKEVTFE</sequence>
<dbReference type="EMBL" id="MH976515">
    <property type="protein sequence ID" value="AYR03204.1"/>
    <property type="molecule type" value="Genomic_DNA"/>
</dbReference>
<organism evidence="2 3">
    <name type="scientific">Gordonia phage Octobien14</name>
    <dbReference type="NCBI Taxonomy" id="2483673"/>
    <lineage>
        <taxon>Viruses</taxon>
        <taxon>Duplodnaviria</taxon>
        <taxon>Heunggongvirae</taxon>
        <taxon>Uroviricota</taxon>
        <taxon>Caudoviricetes</taxon>
        <taxon>Deeyouvirinae</taxon>
        <taxon>Octobienvirus</taxon>
        <taxon>Octobienvirus octobien14</taxon>
    </lineage>
</organism>
<keyword evidence="2" id="KW-0378">Hydrolase</keyword>
<dbReference type="RefSeq" id="YP_010246303.1">
    <property type="nucleotide sequence ID" value="NC_060134.1"/>
</dbReference>
<keyword evidence="3" id="KW-1185">Reference proteome</keyword>
<dbReference type="Proteomes" id="UP000280547">
    <property type="component" value="Segment"/>
</dbReference>
<accession>A0A3G3MB61</accession>
<protein>
    <submittedName>
        <fullName evidence="2">Cas4 family exonuclease</fullName>
    </submittedName>
</protein>
<reference evidence="2 3" key="1">
    <citation type="submission" date="2018-09" db="EMBL/GenBank/DDBJ databases">
        <authorList>
            <person name="Amanuel B.M."/>
            <person name="Anspach C.J."/>
            <person name="Chiquito R.J."/>
            <person name="Gales J.M."/>
            <person name="Hall T."/>
            <person name="Hotaki K."/>
            <person name="Lozano B."/>
            <person name="Mugisha B."/>
            <person name="Fogarty M.P."/>
            <person name="Leadon S.A."/>
            <person name="Molloy S.D."/>
            <person name="Garlena R.A."/>
            <person name="Russell D.A."/>
            <person name="Pope W.H."/>
            <person name="Jacobs-Sera D."/>
            <person name="Hatfull G.F."/>
        </authorList>
    </citation>
    <scope>NUCLEOTIDE SEQUENCE [LARGE SCALE GENOMIC DNA]</scope>
</reference>
<name>A0A3G3MB61_9CAUD</name>
<dbReference type="KEGG" id="vg:70080845"/>